<keyword evidence="1" id="KW-1133">Transmembrane helix</keyword>
<reference evidence="2 3" key="1">
    <citation type="submission" date="2024-01" db="EMBL/GenBank/DDBJ databases">
        <title>Hyphobacterium bacterium isolated from marine sediment.</title>
        <authorList>
            <person name="Zhao S."/>
        </authorList>
    </citation>
    <scope>NUCLEOTIDE SEQUENCE [LARGE SCALE GENOMIC DNA]</scope>
    <source>
        <strain evidence="3">HN65</strain>
    </source>
</reference>
<feature type="transmembrane region" description="Helical" evidence="1">
    <location>
        <begin position="217"/>
        <end position="235"/>
    </location>
</feature>
<feature type="transmembrane region" description="Helical" evidence="1">
    <location>
        <begin position="364"/>
        <end position="382"/>
    </location>
</feature>
<feature type="transmembrane region" description="Helical" evidence="1">
    <location>
        <begin position="266"/>
        <end position="285"/>
    </location>
</feature>
<dbReference type="EMBL" id="JAZDRP010000009">
    <property type="protein sequence ID" value="MEE2527193.1"/>
    <property type="molecule type" value="Genomic_DNA"/>
</dbReference>
<keyword evidence="3" id="KW-1185">Reference proteome</keyword>
<comment type="caution">
    <text evidence="2">The sequence shown here is derived from an EMBL/GenBank/DDBJ whole genome shotgun (WGS) entry which is preliminary data.</text>
</comment>
<feature type="transmembrane region" description="Helical" evidence="1">
    <location>
        <begin position="297"/>
        <end position="317"/>
    </location>
</feature>
<feature type="transmembrane region" description="Helical" evidence="1">
    <location>
        <begin position="188"/>
        <end position="211"/>
    </location>
</feature>
<dbReference type="InterPro" id="IPR032809">
    <property type="entry name" value="Put_HupE_UreJ"/>
</dbReference>
<dbReference type="Pfam" id="PF13795">
    <property type="entry name" value="HupE_UreJ_2"/>
    <property type="match status" value="2"/>
</dbReference>
<protein>
    <submittedName>
        <fullName evidence="2">HupE/UreJ family protein</fullName>
    </submittedName>
</protein>
<feature type="transmembrane region" description="Helical" evidence="1">
    <location>
        <begin position="242"/>
        <end position="260"/>
    </location>
</feature>
<name>A0ABU7LTD5_9PROT</name>
<evidence type="ECO:0000256" key="1">
    <source>
        <dbReference type="SAM" id="Phobius"/>
    </source>
</evidence>
<evidence type="ECO:0000313" key="2">
    <source>
        <dbReference type="EMBL" id="MEE2527193.1"/>
    </source>
</evidence>
<accession>A0ABU7LTD5</accession>
<dbReference type="Proteomes" id="UP001354971">
    <property type="component" value="Unassembled WGS sequence"/>
</dbReference>
<gene>
    <name evidence="2" type="ORF">V0U79_12520</name>
</gene>
<proteinExistence type="predicted"/>
<feature type="transmembrane region" description="Helical" evidence="1">
    <location>
        <begin position="337"/>
        <end position="357"/>
    </location>
</feature>
<keyword evidence="1" id="KW-0472">Membrane</keyword>
<evidence type="ECO:0000313" key="3">
    <source>
        <dbReference type="Proteomes" id="UP001354971"/>
    </source>
</evidence>
<keyword evidence="1" id="KW-0812">Transmembrane</keyword>
<organism evidence="2 3">
    <name type="scientific">Hyphobacterium lacteum</name>
    <dbReference type="NCBI Taxonomy" id="3116575"/>
    <lineage>
        <taxon>Bacteria</taxon>
        <taxon>Pseudomonadati</taxon>
        <taxon>Pseudomonadota</taxon>
        <taxon>Alphaproteobacteria</taxon>
        <taxon>Maricaulales</taxon>
        <taxon>Maricaulaceae</taxon>
        <taxon>Hyphobacterium</taxon>
    </lineage>
</organism>
<dbReference type="RefSeq" id="WP_330199855.1">
    <property type="nucleotide sequence ID" value="NZ_JAZDRP010000009.1"/>
</dbReference>
<sequence length="387" mass="40687">MAVLVASHAMAHERSRSNSVWTPTDAGVAGRIYLEARQATLLLALNEGSGSLEAAYRQRLVDGIHIERGGQACALDAPPAISLRPDGRLEGSGSWTCPRAGPVEISVQVFSPLSANHVHFIRWQTDDGVVEQVLSRGRTTFSPNEDHYAAPTAWMGYLALGFEHILGGPDHVAFVLGLMLLVSGWRRIALVTIGFTLGHSITLALAVLGWVSPPGAAIESLIGFSILFIAGEAALSRRPDFVLAGWSGGALLLALALISALTGGLLAWPVWLGLIILTITYFQWLGAGGRADVAAPALSAGFGLVHGVGFAGILLEVDISGPELIPSLLSFNVGVELGQLAIVISALAVLALIRQFFAHNALPLGRAAMIGVLACLGSFWFLGRAFT</sequence>